<protein>
    <recommendedName>
        <fullName evidence="2">Beta-lactamase</fullName>
    </recommendedName>
</protein>
<dbReference type="InterPro" id="IPR011990">
    <property type="entry name" value="TPR-like_helical_dom_sf"/>
</dbReference>
<dbReference type="SMART" id="SM00671">
    <property type="entry name" value="SEL1"/>
    <property type="match status" value="2"/>
</dbReference>
<accession>A0A1W1CQT9</accession>
<evidence type="ECO:0008006" key="2">
    <source>
        <dbReference type="Google" id="ProtNLM"/>
    </source>
</evidence>
<proteinExistence type="predicted"/>
<dbReference type="EMBL" id="FPHF01000105">
    <property type="protein sequence ID" value="SFV68144.1"/>
    <property type="molecule type" value="Genomic_DNA"/>
</dbReference>
<evidence type="ECO:0000313" key="1">
    <source>
        <dbReference type="EMBL" id="SFV68144.1"/>
    </source>
</evidence>
<organism evidence="1">
    <name type="scientific">hydrothermal vent metagenome</name>
    <dbReference type="NCBI Taxonomy" id="652676"/>
    <lineage>
        <taxon>unclassified sequences</taxon>
        <taxon>metagenomes</taxon>
        <taxon>ecological metagenomes</taxon>
    </lineage>
</organism>
<name>A0A1W1CQT9_9ZZZZ</name>
<dbReference type="Pfam" id="PF08238">
    <property type="entry name" value="Sel1"/>
    <property type="match status" value="3"/>
</dbReference>
<dbReference type="InterPro" id="IPR006597">
    <property type="entry name" value="Sel1-like"/>
</dbReference>
<dbReference type="AlphaFoldDB" id="A0A1W1CQT9"/>
<dbReference type="PANTHER" id="PTHR43628">
    <property type="entry name" value="ACTIVATOR OF C KINASE PROTEIN 1-RELATED"/>
    <property type="match status" value="1"/>
</dbReference>
<gene>
    <name evidence="1" type="ORF">MNB_SM-4-1351</name>
</gene>
<dbReference type="InterPro" id="IPR052945">
    <property type="entry name" value="Mitotic_Regulator"/>
</dbReference>
<dbReference type="PANTHER" id="PTHR43628:SF1">
    <property type="entry name" value="CHITIN SYNTHASE REGULATORY FACTOR 2-RELATED"/>
    <property type="match status" value="1"/>
</dbReference>
<dbReference type="SUPFAM" id="SSF81901">
    <property type="entry name" value="HCP-like"/>
    <property type="match status" value="1"/>
</dbReference>
<sequence length="117" mass="12960">MKINYMKKLLLVLLVLIVLSFTLYQKAANQRNAAAQYNLGIMYEKGQGVTQSYVKAAKFYQKAATHGDTSAQNKLGSMYVKGQGVKQNDVKAKELFRKACGGGSEWGCKAYGILNKR</sequence>
<reference evidence="1" key="1">
    <citation type="submission" date="2016-10" db="EMBL/GenBank/DDBJ databases">
        <authorList>
            <person name="de Groot N.N."/>
        </authorList>
    </citation>
    <scope>NUCLEOTIDE SEQUENCE</scope>
</reference>
<dbReference type="Gene3D" id="1.25.40.10">
    <property type="entry name" value="Tetratricopeptide repeat domain"/>
    <property type="match status" value="1"/>
</dbReference>